<sequence length="158" mass="17000">MAPALTRGRRRRRPHPGQLDLFSPAGPENESPHAYGQGVGALDCAVGVQAPSGKEGVLDRGESAPSAPAQQCTPRTWFETVKADRRLCRSFAALSIARIMQDGRPRSLLEYAAETGLGHRVIPTAIRRLEDAGHVRVIRSKGGPGRKNRVLLIHGGAQ</sequence>
<organism evidence="2">
    <name type="scientific">freshwater sediment metagenome</name>
    <dbReference type="NCBI Taxonomy" id="556182"/>
    <lineage>
        <taxon>unclassified sequences</taxon>
        <taxon>metagenomes</taxon>
        <taxon>ecological metagenomes</taxon>
    </lineage>
</organism>
<name>A0AA48LZ29_9ZZZZ</name>
<feature type="region of interest" description="Disordered" evidence="1">
    <location>
        <begin position="52"/>
        <end position="71"/>
    </location>
</feature>
<dbReference type="AlphaFoldDB" id="A0AA48LZ29"/>
<accession>A0AA48LZ29</accession>
<dbReference type="EMBL" id="OY288114">
    <property type="protein sequence ID" value="CAJ0866654.1"/>
    <property type="molecule type" value="Genomic_DNA"/>
</dbReference>
<gene>
    <name evidence="2" type="ORF">AMST5_01880</name>
</gene>
<evidence type="ECO:0000256" key="1">
    <source>
        <dbReference type="SAM" id="MobiDB-lite"/>
    </source>
</evidence>
<feature type="region of interest" description="Disordered" evidence="1">
    <location>
        <begin position="1"/>
        <end position="37"/>
    </location>
</feature>
<reference evidence="2" key="1">
    <citation type="submission" date="2023-07" db="EMBL/GenBank/DDBJ databases">
        <authorList>
            <person name="Pelsma A.J. K."/>
        </authorList>
    </citation>
    <scope>NUCLEOTIDE SEQUENCE</scope>
</reference>
<evidence type="ECO:0000313" key="2">
    <source>
        <dbReference type="EMBL" id="CAJ0866654.1"/>
    </source>
</evidence>
<proteinExistence type="predicted"/>
<protein>
    <submittedName>
        <fullName evidence="2">Uncharacterized protein</fullName>
    </submittedName>
</protein>